<organism evidence="1 2">
    <name type="scientific">Orchesella dallaii</name>
    <dbReference type="NCBI Taxonomy" id="48710"/>
    <lineage>
        <taxon>Eukaryota</taxon>
        <taxon>Metazoa</taxon>
        <taxon>Ecdysozoa</taxon>
        <taxon>Arthropoda</taxon>
        <taxon>Hexapoda</taxon>
        <taxon>Collembola</taxon>
        <taxon>Entomobryomorpha</taxon>
        <taxon>Entomobryoidea</taxon>
        <taxon>Orchesellidae</taxon>
        <taxon>Orchesellinae</taxon>
        <taxon>Orchesella</taxon>
    </lineage>
</organism>
<comment type="caution">
    <text evidence="1">The sequence shown here is derived from an EMBL/GenBank/DDBJ whole genome shotgun (WGS) entry which is preliminary data.</text>
</comment>
<reference evidence="1 2" key="1">
    <citation type="submission" date="2024-08" db="EMBL/GenBank/DDBJ databases">
        <authorList>
            <person name="Cucini C."/>
            <person name="Frati F."/>
        </authorList>
    </citation>
    <scope>NUCLEOTIDE SEQUENCE [LARGE SCALE GENOMIC DNA]</scope>
</reference>
<dbReference type="EMBL" id="CAXLJM020000039">
    <property type="protein sequence ID" value="CAL8107918.1"/>
    <property type="molecule type" value="Genomic_DNA"/>
</dbReference>
<protein>
    <submittedName>
        <fullName evidence="1">Uncharacterized protein</fullName>
    </submittedName>
</protein>
<evidence type="ECO:0000313" key="1">
    <source>
        <dbReference type="EMBL" id="CAL8107918.1"/>
    </source>
</evidence>
<accession>A0ABP1QLK4</accession>
<dbReference type="Proteomes" id="UP001642540">
    <property type="component" value="Unassembled WGS sequence"/>
</dbReference>
<sequence>MSNLVNQNKRRDLRKILKNKIESHQNKDDGNPKVLKNLTWCAHVNNVAESVETLEEAVKLEALKCRTKINHFLQLHEKLLEAIALNQILGFNLLLYDTATRKIVNIDYILSSFESNIEQASETKNCEWEEAQCLIEPGCLEKIETLALEDPVGMEKELKLAISKVDGVYDIFKTMKEQWDHRKHGVNDTLNAIIQQTQFTLQENQNNM</sequence>
<proteinExistence type="predicted"/>
<keyword evidence="2" id="KW-1185">Reference proteome</keyword>
<evidence type="ECO:0000313" key="2">
    <source>
        <dbReference type="Proteomes" id="UP001642540"/>
    </source>
</evidence>
<name>A0ABP1QLK4_9HEXA</name>
<gene>
    <name evidence="1" type="ORF">ODALV1_LOCUS12810</name>
</gene>